<keyword evidence="3" id="KW-1185">Reference proteome</keyword>
<accession>A0A4P6YS76</accession>
<dbReference type="Proteomes" id="UP000292886">
    <property type="component" value="Chromosome"/>
</dbReference>
<proteinExistence type="predicted"/>
<organism evidence="2 3">
    <name type="scientific">Periweissella cryptocerci</name>
    <dbReference type="NCBI Taxonomy" id="2506420"/>
    <lineage>
        <taxon>Bacteria</taxon>
        <taxon>Bacillati</taxon>
        <taxon>Bacillota</taxon>
        <taxon>Bacilli</taxon>
        <taxon>Lactobacillales</taxon>
        <taxon>Lactobacillaceae</taxon>
        <taxon>Periweissella</taxon>
    </lineage>
</organism>
<feature type="region of interest" description="Disordered" evidence="1">
    <location>
        <begin position="1"/>
        <end position="27"/>
    </location>
</feature>
<evidence type="ECO:0000256" key="1">
    <source>
        <dbReference type="SAM" id="MobiDB-lite"/>
    </source>
</evidence>
<sequence>MADDYKTPAYYQEHKNDPSIPDLRNSINSQVTNPIRKEWHPAFTEKYERPIRYMRKNPAGEDYGQQIAELRKSVDSYFIFTYTDEAADELFEKRDAQVHTTLLQPQSTTSGIKPEVLAPKKDKQPSLFDADFAVNNKVDEKDKRKGGLGHSLSSIIDEEKSAIKPVRYFEDDK</sequence>
<gene>
    <name evidence="2" type="ORF">EQG49_02830</name>
</gene>
<feature type="region of interest" description="Disordered" evidence="1">
    <location>
        <begin position="102"/>
        <end position="124"/>
    </location>
</feature>
<reference evidence="3" key="1">
    <citation type="submission" date="2019-03" db="EMBL/GenBank/DDBJ databases">
        <title>Weissella sp. 26KH-42 Genome sequencing.</title>
        <authorList>
            <person name="Heo J."/>
            <person name="Kim S.-J."/>
            <person name="Kim J.-S."/>
            <person name="Hong S.-B."/>
            <person name="Kwon S.-W."/>
        </authorList>
    </citation>
    <scope>NUCLEOTIDE SEQUENCE [LARGE SCALE GENOMIC DNA]</scope>
    <source>
        <strain evidence="3">26KH-42</strain>
    </source>
</reference>
<feature type="compositionally biased region" description="Basic and acidic residues" evidence="1">
    <location>
        <begin position="1"/>
        <end position="17"/>
    </location>
</feature>
<protein>
    <submittedName>
        <fullName evidence="2">Uncharacterized protein</fullName>
    </submittedName>
</protein>
<dbReference type="RefSeq" id="WP_133362543.1">
    <property type="nucleotide sequence ID" value="NZ_CP037940.1"/>
</dbReference>
<evidence type="ECO:0000313" key="2">
    <source>
        <dbReference type="EMBL" id="QBO35463.1"/>
    </source>
</evidence>
<name>A0A4P6YS76_9LACO</name>
<feature type="compositionally biased region" description="Polar residues" evidence="1">
    <location>
        <begin position="102"/>
        <end position="111"/>
    </location>
</feature>
<dbReference type="AlphaFoldDB" id="A0A4P6YS76"/>
<dbReference type="EMBL" id="CP037940">
    <property type="protein sequence ID" value="QBO35463.1"/>
    <property type="molecule type" value="Genomic_DNA"/>
</dbReference>
<evidence type="ECO:0000313" key="3">
    <source>
        <dbReference type="Proteomes" id="UP000292886"/>
    </source>
</evidence>
<dbReference type="KEGG" id="wei:EQG49_02830"/>